<protein>
    <submittedName>
        <fullName evidence="2">Uncharacterized protein</fullName>
    </submittedName>
</protein>
<gene>
    <name evidence="2" type="ORF">CO007_05310</name>
</gene>
<evidence type="ECO:0000313" key="3">
    <source>
        <dbReference type="Proteomes" id="UP000229370"/>
    </source>
</evidence>
<evidence type="ECO:0000256" key="1">
    <source>
        <dbReference type="SAM" id="Phobius"/>
    </source>
</evidence>
<feature type="transmembrane region" description="Helical" evidence="1">
    <location>
        <begin position="34"/>
        <end position="51"/>
    </location>
</feature>
<name>A0A2M8GL94_9BACT</name>
<keyword evidence="1" id="KW-1133">Transmembrane helix</keyword>
<feature type="transmembrane region" description="Helical" evidence="1">
    <location>
        <begin position="57"/>
        <end position="77"/>
    </location>
</feature>
<organism evidence="2 3">
    <name type="scientific">Candidatus Roizmanbacteria bacterium CG_4_8_14_3_um_filter_36_10</name>
    <dbReference type="NCBI Taxonomy" id="1974834"/>
    <lineage>
        <taxon>Bacteria</taxon>
        <taxon>Candidatus Roizmaniibacteriota</taxon>
    </lineage>
</organism>
<keyword evidence="1" id="KW-0472">Membrane</keyword>
<accession>A0A2M8GL94</accession>
<evidence type="ECO:0000313" key="2">
    <source>
        <dbReference type="EMBL" id="PJC81317.1"/>
    </source>
</evidence>
<proteinExistence type="predicted"/>
<sequence length="89" mass="10632">MKIEELAQEIDLIKKRNQRVEIDKAWETSIVRKILLLVFTYLSIGLYLNAMNIKDPWLNAVVPSIGFLLSTLTLPYFKDLWRRYIYKKK</sequence>
<dbReference type="AlphaFoldDB" id="A0A2M8GL94"/>
<reference evidence="3" key="1">
    <citation type="submission" date="2017-09" db="EMBL/GenBank/DDBJ databases">
        <title>Depth-based differentiation of microbial function through sediment-hosted aquifers and enrichment of novel symbionts in the deep terrestrial subsurface.</title>
        <authorList>
            <person name="Probst A.J."/>
            <person name="Ladd B."/>
            <person name="Jarett J.K."/>
            <person name="Geller-Mcgrath D.E."/>
            <person name="Sieber C.M.K."/>
            <person name="Emerson J.B."/>
            <person name="Anantharaman K."/>
            <person name="Thomas B.C."/>
            <person name="Malmstrom R."/>
            <person name="Stieglmeier M."/>
            <person name="Klingl A."/>
            <person name="Woyke T."/>
            <person name="Ryan C.M."/>
            <person name="Banfield J.F."/>
        </authorList>
    </citation>
    <scope>NUCLEOTIDE SEQUENCE [LARGE SCALE GENOMIC DNA]</scope>
</reference>
<comment type="caution">
    <text evidence="2">The sequence shown here is derived from an EMBL/GenBank/DDBJ whole genome shotgun (WGS) entry which is preliminary data.</text>
</comment>
<dbReference type="EMBL" id="PFQK01000091">
    <property type="protein sequence ID" value="PJC81317.1"/>
    <property type="molecule type" value="Genomic_DNA"/>
</dbReference>
<dbReference type="Proteomes" id="UP000229370">
    <property type="component" value="Unassembled WGS sequence"/>
</dbReference>
<keyword evidence="1" id="KW-0812">Transmembrane</keyword>